<proteinExistence type="predicted"/>
<feature type="region of interest" description="Disordered" evidence="1">
    <location>
        <begin position="11"/>
        <end position="31"/>
    </location>
</feature>
<reference evidence="2" key="1">
    <citation type="submission" date="2014-09" db="EMBL/GenBank/DDBJ databases">
        <authorList>
            <person name="Magalhaes I.L.F."/>
            <person name="Oliveira U."/>
            <person name="Santos F.R."/>
            <person name="Vidigal T.H.D.A."/>
            <person name="Brescovit A.D."/>
            <person name="Santos A.J."/>
        </authorList>
    </citation>
    <scope>NUCLEOTIDE SEQUENCE</scope>
    <source>
        <tissue evidence="2">Shoot tissue taken approximately 20 cm above the soil surface</tissue>
    </source>
</reference>
<feature type="region of interest" description="Disordered" evidence="1">
    <location>
        <begin position="123"/>
        <end position="145"/>
    </location>
</feature>
<protein>
    <submittedName>
        <fullName evidence="2">Uncharacterized protein</fullName>
    </submittedName>
</protein>
<reference evidence="2" key="2">
    <citation type="journal article" date="2015" name="Data Brief">
        <title>Shoot transcriptome of the giant reed, Arundo donax.</title>
        <authorList>
            <person name="Barrero R.A."/>
            <person name="Guerrero F.D."/>
            <person name="Moolhuijzen P."/>
            <person name="Goolsby J.A."/>
            <person name="Tidwell J."/>
            <person name="Bellgard S.E."/>
            <person name="Bellgard M.I."/>
        </authorList>
    </citation>
    <scope>NUCLEOTIDE SEQUENCE</scope>
    <source>
        <tissue evidence="2">Shoot tissue taken approximately 20 cm above the soil surface</tissue>
    </source>
</reference>
<dbReference type="EMBL" id="GBRH01199442">
    <property type="protein sequence ID" value="JAD98453.1"/>
    <property type="molecule type" value="Transcribed_RNA"/>
</dbReference>
<evidence type="ECO:0000313" key="2">
    <source>
        <dbReference type="EMBL" id="JAD98453.1"/>
    </source>
</evidence>
<accession>A0A0A9EHE9</accession>
<organism evidence="2">
    <name type="scientific">Arundo donax</name>
    <name type="common">Giant reed</name>
    <name type="synonym">Donax arundinaceus</name>
    <dbReference type="NCBI Taxonomy" id="35708"/>
    <lineage>
        <taxon>Eukaryota</taxon>
        <taxon>Viridiplantae</taxon>
        <taxon>Streptophyta</taxon>
        <taxon>Embryophyta</taxon>
        <taxon>Tracheophyta</taxon>
        <taxon>Spermatophyta</taxon>
        <taxon>Magnoliopsida</taxon>
        <taxon>Liliopsida</taxon>
        <taxon>Poales</taxon>
        <taxon>Poaceae</taxon>
        <taxon>PACMAD clade</taxon>
        <taxon>Arundinoideae</taxon>
        <taxon>Arundineae</taxon>
        <taxon>Arundo</taxon>
    </lineage>
</organism>
<evidence type="ECO:0000256" key="1">
    <source>
        <dbReference type="SAM" id="MobiDB-lite"/>
    </source>
</evidence>
<feature type="region of interest" description="Disordered" evidence="1">
    <location>
        <begin position="69"/>
        <end position="99"/>
    </location>
</feature>
<name>A0A0A9EHE9_ARUDO</name>
<sequence>MTSSRKIWAAIFHPTSPSNQTHPRRRGRRDSHSWRACSAARVWPWKRERESFGLGLSVLGRALRRYPELGSSQRAPRHGAAGSAQSTAGRGCQAATSASCCPDGVASAMIWALTQRAPGRDLGGRSAWGSGHRTSSPMDGHGQPCPGNLSFSVLAVSP</sequence>
<dbReference type="AlphaFoldDB" id="A0A0A9EHE9"/>
<feature type="compositionally biased region" description="Polar residues" evidence="1">
    <location>
        <begin position="83"/>
        <end position="99"/>
    </location>
</feature>